<dbReference type="GO" id="GO:0000247">
    <property type="term" value="F:C-8 sterol isomerase activity"/>
    <property type="evidence" value="ECO:0007669"/>
    <property type="project" value="TreeGrafter"/>
</dbReference>
<dbReference type="PANTHER" id="PTHR14207">
    <property type="entry name" value="STEROL ISOMERASE"/>
    <property type="match status" value="1"/>
</dbReference>
<evidence type="ECO:0000256" key="2">
    <source>
        <dbReference type="ARBA" id="ARBA00008337"/>
    </source>
</evidence>
<dbReference type="Proteomes" id="UP000053555">
    <property type="component" value="Unassembled WGS sequence"/>
</dbReference>
<gene>
    <name evidence="17" type="ORF">D0Y65_024590</name>
    <name evidence="16" type="ORF">glysoja_034882</name>
</gene>
<feature type="domain" description="EXPERA" evidence="15">
    <location>
        <begin position="61"/>
        <end position="203"/>
    </location>
</feature>
<evidence type="ECO:0000256" key="5">
    <source>
        <dbReference type="ARBA" id="ARBA00022955"/>
    </source>
</evidence>
<evidence type="ECO:0000259" key="15">
    <source>
        <dbReference type="PROSITE" id="PS51751"/>
    </source>
</evidence>
<dbReference type="GO" id="GO:0016126">
    <property type="term" value="P:sterol biosynthetic process"/>
    <property type="evidence" value="ECO:0007669"/>
    <property type="project" value="UniProtKB-KW"/>
</dbReference>
<dbReference type="GO" id="GO:0005783">
    <property type="term" value="C:endoplasmic reticulum"/>
    <property type="evidence" value="ECO:0007669"/>
    <property type="project" value="TreeGrafter"/>
</dbReference>
<dbReference type="GO" id="GO:0016020">
    <property type="term" value="C:membrane"/>
    <property type="evidence" value="ECO:0007669"/>
    <property type="project" value="UniProtKB-SubCell"/>
</dbReference>
<evidence type="ECO:0000313" key="17">
    <source>
        <dbReference type="EMBL" id="RZB92693.1"/>
    </source>
</evidence>
<keyword evidence="9 13" id="KW-0472">Membrane</keyword>
<dbReference type="SMR" id="A0A0B2RI71"/>
<evidence type="ECO:0000256" key="3">
    <source>
        <dbReference type="ARBA" id="ARBA00022516"/>
    </source>
</evidence>
<reference evidence="16" key="1">
    <citation type="submission" date="2014-07" db="EMBL/GenBank/DDBJ databases">
        <title>Identification of a novel salt tolerance gene in wild soybean by whole-genome sequencing.</title>
        <authorList>
            <person name="Lam H.-M."/>
            <person name="Qi X."/>
            <person name="Li M.-W."/>
            <person name="Liu X."/>
            <person name="Xie M."/>
            <person name="Ni M."/>
            <person name="Xu X."/>
        </authorList>
    </citation>
    <scope>NUCLEOTIDE SEQUENCE [LARGE SCALE GENOMIC DNA]</scope>
    <source>
        <tissue evidence="16">Root</tissue>
    </source>
</reference>
<comment type="subcellular location">
    <subcellularLocation>
        <location evidence="1">Membrane</location>
        <topology evidence="1">Multi-pass membrane protein</topology>
    </subcellularLocation>
</comment>
<keyword evidence="11" id="KW-0753">Steroid metabolism</keyword>
<evidence type="ECO:0000256" key="7">
    <source>
        <dbReference type="ARBA" id="ARBA00023011"/>
    </source>
</evidence>
<evidence type="ECO:0000256" key="11">
    <source>
        <dbReference type="ARBA" id="ARBA00023221"/>
    </source>
</evidence>
<evidence type="ECO:0000313" key="18">
    <source>
        <dbReference type="Proteomes" id="UP000289340"/>
    </source>
</evidence>
<keyword evidence="3" id="KW-0444">Lipid biosynthesis</keyword>
<proteinExistence type="inferred from homology"/>
<dbReference type="AlphaFoldDB" id="A0A0B2RI71"/>
<evidence type="ECO:0000256" key="6">
    <source>
        <dbReference type="ARBA" id="ARBA00022989"/>
    </source>
</evidence>
<evidence type="ECO:0000256" key="1">
    <source>
        <dbReference type="ARBA" id="ARBA00004141"/>
    </source>
</evidence>
<dbReference type="EMBL" id="KN650338">
    <property type="protein sequence ID" value="KHN32019.1"/>
    <property type="molecule type" value="Genomic_DNA"/>
</dbReference>
<keyword evidence="5" id="KW-0752">Steroid biosynthesis</keyword>
<feature type="transmembrane region" description="Helical" evidence="14">
    <location>
        <begin position="23"/>
        <end position="52"/>
    </location>
</feature>
<dbReference type="InterPro" id="IPR033118">
    <property type="entry name" value="EXPERA"/>
</dbReference>
<evidence type="ECO:0000256" key="14">
    <source>
        <dbReference type="SAM" id="Phobius"/>
    </source>
</evidence>
<evidence type="ECO:0000256" key="4">
    <source>
        <dbReference type="ARBA" id="ARBA00022692"/>
    </source>
</evidence>
<dbReference type="PROSITE" id="PS51751">
    <property type="entry name" value="EXPERA"/>
    <property type="match status" value="1"/>
</dbReference>
<dbReference type="Pfam" id="PF05241">
    <property type="entry name" value="EBP"/>
    <property type="match status" value="1"/>
</dbReference>
<accession>A0A0B2RI71</accession>
<comment type="similarity">
    <text evidence="2">Belongs to the EBP family.</text>
</comment>
<feature type="transmembrane region" description="Helical" evidence="14">
    <location>
        <begin position="64"/>
        <end position="85"/>
    </location>
</feature>
<keyword evidence="4 13" id="KW-0812">Transmembrane</keyword>
<keyword evidence="18" id="KW-1185">Reference proteome</keyword>
<dbReference type="Gramene" id="XM_028324463.1">
    <property type="protein sequence ID" value="XP_028180264.1"/>
    <property type="gene ID" value="LOC114367307"/>
</dbReference>
<protein>
    <submittedName>
        <fullName evidence="16">Putative 3-beta-hydroxysteroid-Delta(8),Delta(7)-isomerase</fullName>
        <ecNumber evidence="16">5.3.3.5</ecNumber>
    </submittedName>
</protein>
<feature type="transmembrane region" description="Helical" evidence="14">
    <location>
        <begin position="149"/>
        <end position="169"/>
    </location>
</feature>
<dbReference type="EC" id="5.3.3.5" evidence="16"/>
<evidence type="ECO:0000256" key="10">
    <source>
        <dbReference type="ARBA" id="ARBA00023166"/>
    </source>
</evidence>
<sequence>MEGSRVSESEGHPYVPRDLHLPGYVPCFLSVSNILSVYVFSSLLLLSLVWIFSGRLMKTTVDRLLMCWLAFTGLTHTIIEGYFVFSPEFFKDRNGFYLAEVWKEYSKADSRYAGRNAAVVGFEGPTAVFVGPACLLAVYAIATEKSYSYILQFSVSLGQLYGIAVYYITGILEGDDFSASLFYYYAYYILANSPWIVIPSIVAIRCWRKICAAF</sequence>
<dbReference type="InterPro" id="IPR007905">
    <property type="entry name" value="EBP"/>
</dbReference>
<dbReference type="PANTHER" id="PTHR14207:SF0">
    <property type="entry name" value="3-BETA-HYDROXYSTEROID-DELTA(8),DELTA(7)-ISOMERASE"/>
    <property type="match status" value="1"/>
</dbReference>
<evidence type="ECO:0000313" key="16">
    <source>
        <dbReference type="EMBL" id="KHN32019.1"/>
    </source>
</evidence>
<evidence type="ECO:0000256" key="8">
    <source>
        <dbReference type="ARBA" id="ARBA00023098"/>
    </source>
</evidence>
<name>A0A0B2RI71_GLYSO</name>
<dbReference type="GO" id="GO:0004769">
    <property type="term" value="F:steroid Delta-isomerase activity"/>
    <property type="evidence" value="ECO:0007669"/>
    <property type="project" value="TreeGrafter"/>
</dbReference>
<feature type="transmembrane region" description="Helical" evidence="14">
    <location>
        <begin position="124"/>
        <end position="142"/>
    </location>
</feature>
<keyword evidence="8" id="KW-0443">Lipid metabolism</keyword>
<dbReference type="Proteomes" id="UP000289340">
    <property type="component" value="Chromosome 9"/>
</dbReference>
<organism evidence="16">
    <name type="scientific">Glycine soja</name>
    <name type="common">Wild soybean</name>
    <dbReference type="NCBI Taxonomy" id="3848"/>
    <lineage>
        <taxon>Eukaryota</taxon>
        <taxon>Viridiplantae</taxon>
        <taxon>Streptophyta</taxon>
        <taxon>Embryophyta</taxon>
        <taxon>Tracheophyta</taxon>
        <taxon>Spermatophyta</taxon>
        <taxon>Magnoliopsida</taxon>
        <taxon>eudicotyledons</taxon>
        <taxon>Gunneridae</taxon>
        <taxon>Pentapetalae</taxon>
        <taxon>rosids</taxon>
        <taxon>fabids</taxon>
        <taxon>Fabales</taxon>
        <taxon>Fabaceae</taxon>
        <taxon>Papilionoideae</taxon>
        <taxon>50 kb inversion clade</taxon>
        <taxon>NPAAA clade</taxon>
        <taxon>indigoferoid/millettioid clade</taxon>
        <taxon>Phaseoleae</taxon>
        <taxon>Glycine</taxon>
        <taxon>Glycine subgen. Soja</taxon>
    </lineage>
</organism>
<dbReference type="EMBL" id="QZWG01000009">
    <property type="protein sequence ID" value="RZB92693.1"/>
    <property type="molecule type" value="Genomic_DNA"/>
</dbReference>
<keyword evidence="7" id="KW-0756">Sterol biosynthesis</keyword>
<reference evidence="17 18" key="2">
    <citation type="submission" date="2018-09" db="EMBL/GenBank/DDBJ databases">
        <title>A high-quality reference genome of wild soybean provides a powerful tool to mine soybean genomes.</title>
        <authorList>
            <person name="Xie M."/>
            <person name="Chung C.Y.L."/>
            <person name="Li M.-W."/>
            <person name="Wong F.-L."/>
            <person name="Chan T.-F."/>
            <person name="Lam H.-M."/>
        </authorList>
    </citation>
    <scope>NUCLEOTIDE SEQUENCE [LARGE SCALE GENOMIC DNA]</scope>
    <source>
        <strain evidence="18">cv. W05</strain>
        <tissue evidence="17">Hypocotyl of etiolated seedlings</tissue>
    </source>
</reference>
<keyword evidence="10" id="KW-1207">Sterol metabolism</keyword>
<keyword evidence="6 13" id="KW-1133">Transmembrane helix</keyword>
<evidence type="ECO:0000256" key="12">
    <source>
        <dbReference type="ARBA" id="ARBA00023235"/>
    </source>
</evidence>
<evidence type="ECO:0000256" key="9">
    <source>
        <dbReference type="ARBA" id="ARBA00023136"/>
    </source>
</evidence>
<keyword evidence="12 16" id="KW-0413">Isomerase</keyword>
<evidence type="ECO:0000256" key="13">
    <source>
        <dbReference type="PROSITE-ProRule" id="PRU01087"/>
    </source>
</evidence>
<dbReference type="GO" id="GO:0047750">
    <property type="term" value="F:cholestenol delta-isomerase activity"/>
    <property type="evidence" value="ECO:0007669"/>
    <property type="project" value="UniProtKB-EC"/>
</dbReference>
<feature type="transmembrane region" description="Helical" evidence="14">
    <location>
        <begin position="181"/>
        <end position="204"/>
    </location>
</feature>